<dbReference type="EMBL" id="JBHSPA010000056">
    <property type="protein sequence ID" value="MFC5830655.1"/>
    <property type="molecule type" value="Genomic_DNA"/>
</dbReference>
<dbReference type="RefSeq" id="WP_379520141.1">
    <property type="nucleotide sequence ID" value="NZ_JBHSPA010000056.1"/>
</dbReference>
<gene>
    <name evidence="1" type="ORF">ACFPZ3_42960</name>
</gene>
<reference evidence="2" key="1">
    <citation type="journal article" date="2019" name="Int. J. Syst. Evol. Microbiol.">
        <title>The Global Catalogue of Microorganisms (GCM) 10K type strain sequencing project: providing services to taxonomists for standard genome sequencing and annotation.</title>
        <authorList>
            <consortium name="The Broad Institute Genomics Platform"/>
            <consortium name="The Broad Institute Genome Sequencing Center for Infectious Disease"/>
            <person name="Wu L."/>
            <person name="Ma J."/>
        </authorList>
    </citation>
    <scope>NUCLEOTIDE SEQUENCE [LARGE SCALE GENOMIC DNA]</scope>
    <source>
        <strain evidence="2">CCUG 53903</strain>
    </source>
</reference>
<proteinExistence type="predicted"/>
<name>A0ABW1D0A9_9ACTN</name>
<evidence type="ECO:0000313" key="2">
    <source>
        <dbReference type="Proteomes" id="UP001596058"/>
    </source>
</evidence>
<keyword evidence="2" id="KW-1185">Reference proteome</keyword>
<organism evidence="1 2">
    <name type="scientific">Nonomuraea insulae</name>
    <dbReference type="NCBI Taxonomy" id="1616787"/>
    <lineage>
        <taxon>Bacteria</taxon>
        <taxon>Bacillati</taxon>
        <taxon>Actinomycetota</taxon>
        <taxon>Actinomycetes</taxon>
        <taxon>Streptosporangiales</taxon>
        <taxon>Streptosporangiaceae</taxon>
        <taxon>Nonomuraea</taxon>
    </lineage>
</organism>
<evidence type="ECO:0000313" key="1">
    <source>
        <dbReference type="EMBL" id="MFC5830655.1"/>
    </source>
</evidence>
<accession>A0ABW1D0A9</accession>
<sequence length="69" mass="7512">MQYTYPLSDENTLDRVMAFGAASGGYTVQTSGTQGYRHAAAAAKFTETVAAAYYRSGSRRIYGYLCAPR</sequence>
<dbReference type="Proteomes" id="UP001596058">
    <property type="component" value="Unassembled WGS sequence"/>
</dbReference>
<comment type="caution">
    <text evidence="1">The sequence shown here is derived from an EMBL/GenBank/DDBJ whole genome shotgun (WGS) entry which is preliminary data.</text>
</comment>
<protein>
    <submittedName>
        <fullName evidence="1">Uncharacterized protein</fullName>
    </submittedName>
</protein>